<keyword evidence="3" id="KW-1185">Reference proteome</keyword>
<proteinExistence type="predicted"/>
<accession>A0ABS7FZK3</accession>
<evidence type="ECO:0000313" key="3">
    <source>
        <dbReference type="Proteomes" id="UP000774570"/>
    </source>
</evidence>
<dbReference type="RefSeq" id="WP_220169110.1">
    <property type="nucleotide sequence ID" value="NZ_JAIBOA010000019.1"/>
</dbReference>
<protein>
    <submittedName>
        <fullName evidence="2">NmrA family NAD(P)-binding protein</fullName>
    </submittedName>
</protein>
<dbReference type="InterPro" id="IPR008030">
    <property type="entry name" value="NmrA-like"/>
</dbReference>
<evidence type="ECO:0000259" key="1">
    <source>
        <dbReference type="Pfam" id="PF05368"/>
    </source>
</evidence>
<dbReference type="PANTHER" id="PTHR43162">
    <property type="match status" value="1"/>
</dbReference>
<dbReference type="PANTHER" id="PTHR43162:SF1">
    <property type="entry name" value="PRESTALK A DIFFERENTIATION PROTEIN A"/>
    <property type="match status" value="1"/>
</dbReference>
<name>A0ABS7FZK3_9ACTN</name>
<dbReference type="EMBL" id="JAIBOA010000019">
    <property type="protein sequence ID" value="MBW8485868.1"/>
    <property type="molecule type" value="Genomic_DNA"/>
</dbReference>
<dbReference type="Pfam" id="PF05368">
    <property type="entry name" value="NmrA"/>
    <property type="match status" value="1"/>
</dbReference>
<reference evidence="2 3" key="1">
    <citation type="submission" date="2021-07" db="EMBL/GenBank/DDBJ databases">
        <title>Actinomadura sp. PM05-2 isolated from lichen.</title>
        <authorList>
            <person name="Somphong A."/>
            <person name="Phongsopitanun W."/>
            <person name="Tanasupawat S."/>
            <person name="Peongsungnone V."/>
        </authorList>
    </citation>
    <scope>NUCLEOTIDE SEQUENCE [LARGE SCALE GENOMIC DNA]</scope>
    <source>
        <strain evidence="2 3">PM05-2</strain>
    </source>
</reference>
<dbReference type="Proteomes" id="UP000774570">
    <property type="component" value="Unassembled WGS sequence"/>
</dbReference>
<dbReference type="Gene3D" id="3.40.50.720">
    <property type="entry name" value="NAD(P)-binding Rossmann-like Domain"/>
    <property type="match status" value="1"/>
</dbReference>
<evidence type="ECO:0000313" key="2">
    <source>
        <dbReference type="EMBL" id="MBW8485868.1"/>
    </source>
</evidence>
<dbReference type="InterPro" id="IPR051604">
    <property type="entry name" value="Ergot_Alk_Oxidoreductase"/>
</dbReference>
<dbReference type="InterPro" id="IPR036291">
    <property type="entry name" value="NAD(P)-bd_dom_sf"/>
</dbReference>
<organism evidence="2 3">
    <name type="scientific">Actinomadura parmotrematis</name>
    <dbReference type="NCBI Taxonomy" id="2864039"/>
    <lineage>
        <taxon>Bacteria</taxon>
        <taxon>Bacillati</taxon>
        <taxon>Actinomycetota</taxon>
        <taxon>Actinomycetes</taxon>
        <taxon>Streptosporangiales</taxon>
        <taxon>Thermomonosporaceae</taxon>
        <taxon>Actinomadura</taxon>
    </lineage>
</organism>
<dbReference type="SUPFAM" id="SSF51735">
    <property type="entry name" value="NAD(P)-binding Rossmann-fold domains"/>
    <property type="match status" value="1"/>
</dbReference>
<gene>
    <name evidence="2" type="ORF">K1Y72_26050</name>
</gene>
<dbReference type="Gene3D" id="3.90.25.10">
    <property type="entry name" value="UDP-galactose 4-epimerase, domain 1"/>
    <property type="match status" value="1"/>
</dbReference>
<sequence length="278" mass="30316">MGEQRVVVTGATGNVGRYVLEDLRERGVPVRAATPHPRGGAARFDWTDAATWRPAFEDASAVFVVRPPQLSDVARDMVPALDEARRLGVRRFVLLSLQGAERNPVVPHHKLERYLRATGDGWTFVRPSFFMQNLSTTHAADVRDHDRIIVPAGGGRTAFVDVRDVAAVAAAALADDAHAGRAYTPTGPDALTYDQVASVLSAELGRPVDYVRPSALQYWWHARRTGMPPAMALVTLGIYTTARLGLAAGLTGDVERVTGRPPRALARFAHDERAAWLR</sequence>
<feature type="domain" description="NmrA-like" evidence="1">
    <location>
        <begin position="4"/>
        <end position="212"/>
    </location>
</feature>
<comment type="caution">
    <text evidence="2">The sequence shown here is derived from an EMBL/GenBank/DDBJ whole genome shotgun (WGS) entry which is preliminary data.</text>
</comment>